<feature type="non-terminal residue" evidence="1">
    <location>
        <position position="1"/>
    </location>
</feature>
<gene>
    <name evidence="1" type="ORF">LCGC14_2883900</name>
</gene>
<dbReference type="EMBL" id="LAZR01056324">
    <property type="protein sequence ID" value="KKK74423.1"/>
    <property type="molecule type" value="Genomic_DNA"/>
</dbReference>
<dbReference type="AlphaFoldDB" id="A0A0F8XZI4"/>
<name>A0A0F8XZI4_9ZZZZ</name>
<protein>
    <submittedName>
        <fullName evidence="1">Uncharacterized protein</fullName>
    </submittedName>
</protein>
<reference evidence="1" key="1">
    <citation type="journal article" date="2015" name="Nature">
        <title>Complex archaea that bridge the gap between prokaryotes and eukaryotes.</title>
        <authorList>
            <person name="Spang A."/>
            <person name="Saw J.H."/>
            <person name="Jorgensen S.L."/>
            <person name="Zaremba-Niedzwiedzka K."/>
            <person name="Martijn J."/>
            <person name="Lind A.E."/>
            <person name="van Eijk R."/>
            <person name="Schleper C."/>
            <person name="Guy L."/>
            <person name="Ettema T.J."/>
        </authorList>
    </citation>
    <scope>NUCLEOTIDE SEQUENCE</scope>
</reference>
<accession>A0A0F8XZI4</accession>
<proteinExistence type="predicted"/>
<sequence length="236" mass="27906">ELIIKRFNKEKALVDIIRTGIFYEKTSSNTYLRRNEMLAFFFDDPSLYLYYPGRKYTGPFDDLWKIDTMSKIKTKVANLSLRGYVKYSIFGSLKAFLFYNDKPATFGDWTYQMKLIVREDNFLLYGYYRSGGEEGTDFEDYALFDTNGQVKFTERLKTMKYIKEQISAKEKTRYMFAIGKSEAKILYALLDKAIRYMPRTFTTKTTEARMRDMISEIRKSIPDMKSSEGDDYEDLI</sequence>
<comment type="caution">
    <text evidence="1">The sequence shown here is derived from an EMBL/GenBank/DDBJ whole genome shotgun (WGS) entry which is preliminary data.</text>
</comment>
<organism evidence="1">
    <name type="scientific">marine sediment metagenome</name>
    <dbReference type="NCBI Taxonomy" id="412755"/>
    <lineage>
        <taxon>unclassified sequences</taxon>
        <taxon>metagenomes</taxon>
        <taxon>ecological metagenomes</taxon>
    </lineage>
</organism>
<evidence type="ECO:0000313" key="1">
    <source>
        <dbReference type="EMBL" id="KKK74423.1"/>
    </source>
</evidence>